<dbReference type="GeneID" id="37599"/>
<dbReference type="STRING" id="7227.FBpp0301555"/>
<organism evidence="10 12">
    <name type="scientific">Drosophila melanogaster</name>
    <name type="common">Fruit fly</name>
    <dbReference type="NCBI Taxonomy" id="7227"/>
    <lineage>
        <taxon>Eukaryota</taxon>
        <taxon>Metazoa</taxon>
        <taxon>Ecdysozoa</taxon>
        <taxon>Arthropoda</taxon>
        <taxon>Hexapoda</taxon>
        <taxon>Insecta</taxon>
        <taxon>Pterygota</taxon>
        <taxon>Neoptera</taxon>
        <taxon>Endopterygota</taxon>
        <taxon>Diptera</taxon>
        <taxon>Brachycera</taxon>
        <taxon>Muscomorpha</taxon>
        <taxon>Ephydroidea</taxon>
        <taxon>Drosophilidae</taxon>
        <taxon>Drosophila</taxon>
        <taxon>Sophophora</taxon>
    </lineage>
</organism>
<evidence type="ECO:0000256" key="6">
    <source>
        <dbReference type="ARBA" id="ARBA00022833"/>
    </source>
</evidence>
<reference evidence="10 12" key="7">
    <citation type="journal article" date="2007" name="Science">
        <title>The Release 5.1 annotation of Drosophila melanogaster heterochromatin.</title>
        <authorList>
            <person name="Smith C.D."/>
            <person name="Shu S."/>
            <person name="Mungall C.J."/>
            <person name="Karpen G.H."/>
        </authorList>
    </citation>
    <scope>NUCLEOTIDE SEQUENCE [LARGE SCALE GENOMIC DNA]</scope>
    <source>
        <strain evidence="12">Berkeley</strain>
    </source>
</reference>
<accession>A0A0B4K8A8</accession>
<evidence type="ECO:0000256" key="2">
    <source>
        <dbReference type="ARBA" id="ARBA00004481"/>
    </source>
</evidence>
<keyword evidence="6" id="KW-0862">Zinc</keyword>
<reference evidence="10 12" key="9">
    <citation type="journal article" date="2015" name="G3 (Bethesda)">
        <title>Gene Model Annotations for Drosophila melanogaster: Impact of High-Throughput Data.</title>
        <authorList>
            <consortium name="FlyBase Consortium"/>
            <person name="Matthews B.B."/>
            <person name="Dos Santos G."/>
            <person name="Crosby M.A."/>
            <person name="Emmert D.B."/>
            <person name="St Pierre S.E."/>
            <person name="Gramates L.S."/>
            <person name="Zhou P."/>
            <person name="Schroeder A.J."/>
            <person name="Falls K."/>
            <person name="Strelets V."/>
            <person name="Russo S.M."/>
            <person name="Gelbart W.M."/>
            <person name="null"/>
        </authorList>
    </citation>
    <scope>NUCLEOTIDE SEQUENCE [LARGE SCALE GENOMIC DNA]</scope>
    <source>
        <strain evidence="12">Berkeley</strain>
    </source>
</reference>
<dbReference type="VEuPathDB" id="VectorBase:FBgn0034761"/>
<comment type="subcellular location">
    <subcellularLocation>
        <location evidence="2">Endosome membrane</location>
        <topology evidence="2">Peripheral membrane protein</topology>
    </subcellularLocation>
    <subcellularLocation>
        <location evidence="1">Late endosome membrane</location>
    </subcellularLocation>
    <subcellularLocation>
        <location evidence="3">Lysosome membrane</location>
        <topology evidence="3">Peripheral membrane protein</topology>
        <orientation evidence="3">Cytoplasmic side</orientation>
    </subcellularLocation>
</comment>
<name>A0A0B4K8A8_DROME</name>
<dbReference type="InterPro" id="IPR037519">
    <property type="entry name" value="LITAF_fam"/>
</dbReference>
<feature type="domain" description="LITAF" evidence="9">
    <location>
        <begin position="51"/>
        <end position="134"/>
    </location>
</feature>
<evidence type="ECO:0000259" key="9">
    <source>
        <dbReference type="PROSITE" id="PS51837"/>
    </source>
</evidence>
<reference evidence="10 12" key="3">
    <citation type="journal article" date="2002" name="Genome Biol.">
        <title>Annotation of the Drosophila melanogaster euchromatic genome: a systematic review.</title>
        <authorList>
            <person name="Misra S."/>
            <person name="Crosby M.A."/>
            <person name="Mungall C.J."/>
            <person name="Matthews B.B."/>
            <person name="Campbell K.S."/>
            <person name="Hradecky P."/>
            <person name="Huang Y."/>
            <person name="Kaminker J.S."/>
            <person name="Millburn G.H."/>
            <person name="Prochnik S.E."/>
            <person name="Smith C.D."/>
            <person name="Tupy J.L."/>
            <person name="Whitfied E.J."/>
            <person name="Bayraktaroglu L."/>
            <person name="Berman B.P."/>
            <person name="Bettencourt B.R."/>
            <person name="Celniker S.E."/>
            <person name="de Grey A.D."/>
            <person name="Drysdale R.A."/>
            <person name="Harris N.L."/>
            <person name="Richter J."/>
            <person name="Russo S."/>
            <person name="Schroeder A.J."/>
            <person name="Shu S.Q."/>
            <person name="Stapleton M."/>
            <person name="Yamada C."/>
            <person name="Ashburner M."/>
            <person name="Gelbart W.M."/>
            <person name="Rubin G.M."/>
            <person name="Lewis S.E."/>
        </authorList>
    </citation>
    <scope>GENOME REANNOTATION</scope>
    <source>
        <strain evidence="12">Berkeley</strain>
    </source>
</reference>
<evidence type="ECO:0000256" key="1">
    <source>
        <dbReference type="ARBA" id="ARBA00004414"/>
    </source>
</evidence>
<keyword evidence="12" id="KW-1185">Reference proteome</keyword>
<evidence type="ECO:0000256" key="8">
    <source>
        <dbReference type="SAM" id="MobiDB-lite"/>
    </source>
</evidence>
<dbReference type="InParanoid" id="A0A0B4K8A8"/>
<dbReference type="Pfam" id="PF10601">
    <property type="entry name" value="zf-LITAF-like"/>
    <property type="match status" value="1"/>
</dbReference>
<dbReference type="AGR" id="FB:FBgn0034761"/>
<evidence type="ECO:0000256" key="4">
    <source>
        <dbReference type="ARBA" id="ARBA00005975"/>
    </source>
</evidence>
<dbReference type="FunCoup" id="A0A0B4K8A8">
    <property type="interactions" value="121"/>
</dbReference>
<dbReference type="SMART" id="SM00714">
    <property type="entry name" value="LITAF"/>
    <property type="match status" value="1"/>
</dbReference>
<keyword evidence="7" id="KW-0472">Membrane</keyword>
<dbReference type="EMBL" id="AE013599">
    <property type="protein sequence ID" value="AFH08221.1"/>
    <property type="molecule type" value="Genomic_DNA"/>
</dbReference>
<evidence type="ECO:0000313" key="12">
    <source>
        <dbReference type="Proteomes" id="UP000000803"/>
    </source>
</evidence>
<dbReference type="GO" id="GO:0010009">
    <property type="term" value="C:cytoplasmic side of endosome membrane"/>
    <property type="evidence" value="ECO:0000250"/>
    <property type="project" value="FlyBase"/>
</dbReference>
<evidence type="ECO:0000313" key="11">
    <source>
        <dbReference type="FlyBase" id="FBgn0034761"/>
    </source>
</evidence>
<dbReference type="OrthoDB" id="5599753at2759"/>
<dbReference type="FlyBase" id="FBgn0034761">
    <property type="gene designation" value="CG4250"/>
</dbReference>
<dbReference type="GO" id="GO:0031902">
    <property type="term" value="C:late endosome membrane"/>
    <property type="evidence" value="ECO:0007669"/>
    <property type="project" value="UniProtKB-SubCell"/>
</dbReference>
<dbReference type="InterPro" id="IPR006629">
    <property type="entry name" value="LITAF"/>
</dbReference>
<dbReference type="eggNOG" id="ENOG502S7BR">
    <property type="taxonomic scope" value="Eukaryota"/>
</dbReference>
<dbReference type="BioGRID-ORCS" id="37599">
    <property type="hits" value="0 hits in 1 CRISPR screen"/>
</dbReference>
<reference evidence="10 12" key="5">
    <citation type="journal article" date="2002" name="Genome Biol.">
        <title>Heterochromatic sequences in a Drosophila whole-genome shotgun assembly.</title>
        <authorList>
            <person name="Hoskins R.A."/>
            <person name="Smith C.D."/>
            <person name="Carlson J.W."/>
            <person name="Carvalho A.B."/>
            <person name="Halpern A."/>
            <person name="Kaminker J.S."/>
            <person name="Kennedy C."/>
            <person name="Mungall C.J."/>
            <person name="Sullivan B.A."/>
            <person name="Sutton G.G."/>
            <person name="Yasuhara J.C."/>
            <person name="Wakimoto B.T."/>
            <person name="Myers E.W."/>
            <person name="Celniker S.E."/>
            <person name="Rubin G.M."/>
            <person name="Karpen G.H."/>
        </authorList>
    </citation>
    <scope>NUCLEOTIDE SEQUENCE [LARGE SCALE GENOMIC DNA]</scope>
    <source>
        <strain evidence="12">Berkeley</strain>
    </source>
</reference>
<reference evidence="10 12" key="1">
    <citation type="journal article" date="2000" name="Science">
        <title>The genome sequence of Drosophila melanogaster.</title>
        <authorList>
            <person name="Adams M.D."/>
            <person name="Celniker S.E."/>
            <person name="Holt R.A."/>
            <person name="Evans C.A."/>
            <person name="Gocayne J.D."/>
            <person name="Amanatides P.G."/>
            <person name="Scherer S.E."/>
            <person name="Li P.W."/>
            <person name="Hoskins R.A."/>
            <person name="Galle R.F."/>
            <person name="George R.A."/>
            <person name="Lewis S.E."/>
            <person name="Richards S."/>
            <person name="Ashburner M."/>
            <person name="Henderson S.N."/>
            <person name="Sutton G.G."/>
            <person name="Wortman J.R."/>
            <person name="Yandell M.D."/>
            <person name="Zhang Q."/>
            <person name="Chen L.X."/>
            <person name="Brandon R.C."/>
            <person name="Rogers Y.H."/>
            <person name="Blazej R.G."/>
            <person name="Champe M."/>
            <person name="Pfeiffer B.D."/>
            <person name="Wan K.H."/>
            <person name="Doyle C."/>
            <person name="Baxter E.G."/>
            <person name="Helt G."/>
            <person name="Nelson C.R."/>
            <person name="Gabor G.L."/>
            <person name="Abril J.F."/>
            <person name="Agbayani A."/>
            <person name="An H.J."/>
            <person name="Andrews-Pfannkoch C."/>
            <person name="Baldwin D."/>
            <person name="Ballew R.M."/>
            <person name="Basu A."/>
            <person name="Baxendale J."/>
            <person name="Bayraktaroglu L."/>
            <person name="Beasley E.M."/>
            <person name="Beeson K.Y."/>
            <person name="Benos P.V."/>
            <person name="Berman B.P."/>
            <person name="Bhandari D."/>
            <person name="Bolshakov S."/>
            <person name="Borkova D."/>
            <person name="Botchan M.R."/>
            <person name="Bouck J."/>
            <person name="Brokstein P."/>
            <person name="Brottier P."/>
            <person name="Burtis K.C."/>
            <person name="Busam D.A."/>
            <person name="Butler H."/>
            <person name="Cadieu E."/>
            <person name="Center A."/>
            <person name="Chandra I."/>
            <person name="Cherry J.M."/>
            <person name="Cawley S."/>
            <person name="Dahlke C."/>
            <person name="Davenport L.B."/>
            <person name="Davies P."/>
            <person name="de Pablos B."/>
            <person name="Delcher A."/>
            <person name="Deng Z."/>
            <person name="Mays A.D."/>
            <person name="Dew I."/>
            <person name="Dietz S.M."/>
            <person name="Dodson K."/>
            <person name="Doup L.E."/>
            <person name="Downes M."/>
            <person name="Dugan-Rocha S."/>
            <person name="Dunkov B.C."/>
            <person name="Dunn P."/>
            <person name="Durbin K.J."/>
            <person name="Evangelista C.C."/>
            <person name="Ferraz C."/>
            <person name="Ferriera S."/>
            <person name="Fleischmann W."/>
            <person name="Fosler C."/>
            <person name="Gabrielian A.E."/>
            <person name="Garg N.S."/>
            <person name="Gelbart W.M."/>
            <person name="Glasser K."/>
            <person name="Glodek A."/>
            <person name="Gong F."/>
            <person name="Gorrell J.H."/>
            <person name="Gu Z."/>
            <person name="Guan P."/>
            <person name="Harris M."/>
            <person name="Harris N.L."/>
            <person name="Harvey D."/>
            <person name="Heiman T.J."/>
            <person name="Hernandez J.R."/>
            <person name="Houck J."/>
            <person name="Hostin D."/>
            <person name="Houston K.A."/>
            <person name="Howland T.J."/>
            <person name="Wei M.H."/>
            <person name="Ibegwam C."/>
            <person name="Jalali M."/>
            <person name="Kalush F."/>
            <person name="Karpen G.H."/>
            <person name="Ke Z."/>
            <person name="Kennison J.A."/>
            <person name="Ketchum K.A."/>
            <person name="Kimmel B.E."/>
            <person name="Kodira C.D."/>
            <person name="Kraft C."/>
            <person name="Kravitz S."/>
            <person name="Kulp D."/>
            <person name="Lai Z."/>
            <person name="Lasko P."/>
            <person name="Lei Y."/>
            <person name="Levitsky A.A."/>
            <person name="Li J."/>
            <person name="Li Z."/>
            <person name="Liang Y."/>
            <person name="Lin X."/>
            <person name="Liu X."/>
            <person name="Mattei B."/>
            <person name="McIntosh T.C."/>
            <person name="McLeod M.P."/>
            <person name="McPherson D."/>
            <person name="Merkulov G."/>
            <person name="Milshina N.V."/>
            <person name="Mobarry C."/>
            <person name="Morris J."/>
            <person name="Moshrefi A."/>
            <person name="Mount S.M."/>
            <person name="Moy M."/>
            <person name="Murphy B."/>
            <person name="Murphy L."/>
            <person name="Muzny D.M."/>
            <person name="Nelson D.L."/>
            <person name="Nelson D.R."/>
            <person name="Nelson K.A."/>
            <person name="Nixon K."/>
            <person name="Nusskern D.R."/>
            <person name="Pacleb J.M."/>
            <person name="Palazzolo M."/>
            <person name="Pittman G.S."/>
            <person name="Pan S."/>
            <person name="Pollard J."/>
            <person name="Puri V."/>
            <person name="Reese M.G."/>
            <person name="Reinert K."/>
            <person name="Remington K."/>
            <person name="Saunders R.D."/>
            <person name="Scheeler F."/>
            <person name="Shen H."/>
            <person name="Shue B.C."/>
            <person name="Siden-Kiamos I."/>
            <person name="Simpson M."/>
            <person name="Skupski M.P."/>
            <person name="Smith T."/>
            <person name="Spier E."/>
            <person name="Spradling A.C."/>
            <person name="Stapleton M."/>
            <person name="Strong R."/>
            <person name="Sun E."/>
            <person name="Svirskas R."/>
            <person name="Tector C."/>
            <person name="Turner R."/>
            <person name="Venter E."/>
            <person name="Wang A.H."/>
            <person name="Wang X."/>
            <person name="Wang Z.Y."/>
            <person name="Wassarman D.A."/>
            <person name="Weinstock G.M."/>
            <person name="Weissenbach J."/>
            <person name="Williams S.M."/>
            <person name="WoodageT"/>
            <person name="Worley K.C."/>
            <person name="Wu D."/>
            <person name="Yang S."/>
            <person name="Yao Q.A."/>
            <person name="Ye J."/>
            <person name="Yeh R.F."/>
            <person name="Zaveri J.S."/>
            <person name="Zhan M."/>
            <person name="Zhang G."/>
            <person name="Zhao Q."/>
            <person name="Zheng L."/>
            <person name="Zheng X.H."/>
            <person name="Zhong F.N."/>
            <person name="Zhong W."/>
            <person name="Zhou X."/>
            <person name="Zhu S."/>
            <person name="Zhu X."/>
            <person name="Smith H.O."/>
            <person name="Gibbs R.A."/>
            <person name="Myers E.W."/>
            <person name="Rubin G.M."/>
            <person name="Venter J.C."/>
        </authorList>
    </citation>
    <scope>NUCLEOTIDE SEQUENCE [LARGE SCALE GENOMIC DNA]</scope>
    <source>
        <strain evidence="12">Berkeley</strain>
    </source>
</reference>
<evidence type="ECO:0000313" key="10">
    <source>
        <dbReference type="EMBL" id="AFH08221.1"/>
    </source>
</evidence>
<evidence type="ECO:0000256" key="7">
    <source>
        <dbReference type="ARBA" id="ARBA00023136"/>
    </source>
</evidence>
<reference evidence="10 12" key="10">
    <citation type="journal article" date="2015" name="G3 (Bethesda)">
        <title>Gene Model Annotations for Drosophila melanogaster: The Rule-Benders.</title>
        <authorList>
            <consortium name="FlyBase Consortium"/>
            <person name="Crosby M.A."/>
            <person name="Gramates L.S."/>
            <person name="Dos Santos G."/>
            <person name="Matthews B.B."/>
            <person name="St Pierre S.E."/>
            <person name="Zhou P."/>
            <person name="Schroeder A.J."/>
            <person name="Falls K."/>
            <person name="Emmert D.B."/>
            <person name="Russo S.M."/>
            <person name="Gelbart W.M."/>
            <person name="null"/>
        </authorList>
    </citation>
    <scope>NUCLEOTIDE SEQUENCE [LARGE SCALE GENOMIC DNA]</scope>
    <source>
        <strain evidence="12">Berkeley</strain>
    </source>
</reference>
<dbReference type="AlphaFoldDB" id="A0A0B4K8A8"/>
<comment type="similarity">
    <text evidence="4">Belongs to the CDIP1/LITAF family.</text>
</comment>
<dbReference type="Proteomes" id="UP000000803">
    <property type="component" value="Chromosome 2R"/>
</dbReference>
<dbReference type="PROSITE" id="PS51837">
    <property type="entry name" value="LITAF"/>
    <property type="match status" value="1"/>
</dbReference>
<reference evidence="10 12" key="8">
    <citation type="journal article" date="2007" name="Science">
        <title>Sequence finishing and mapping of Drosophila melanogaster heterochromatin.</title>
        <authorList>
            <person name="Hoskins R.A."/>
            <person name="Carlson J.W."/>
            <person name="Kennedy C."/>
            <person name="Acevedo D."/>
            <person name="Evans-Holm M."/>
            <person name="Frise E."/>
            <person name="Wan K.H."/>
            <person name="Park S."/>
            <person name="Mendez-Lago M."/>
            <person name="Rossi F."/>
            <person name="Villasante A."/>
            <person name="Dimitri P."/>
            <person name="Karpen G.H."/>
            <person name="Celniker S.E."/>
        </authorList>
    </citation>
    <scope>NUCLEOTIDE SEQUENCE [LARGE SCALE GENOMIC DNA]</scope>
    <source>
        <strain evidence="12">Berkeley</strain>
    </source>
</reference>
<dbReference type="OMA" id="PMIGAQP"/>
<gene>
    <name evidence="10" type="primary">BcDNA:RH52355</name>
    <name evidence="10" type="synonym">CT13934</name>
    <name evidence="10" type="synonym">Dmel\CG4250</name>
    <name evidence="10 11" type="ORF">CG4250</name>
    <name evidence="10" type="ORF">Dmel_CG4250</name>
</gene>
<dbReference type="PhylomeDB" id="A0A0B4K8A8"/>
<dbReference type="GO" id="GO:0008270">
    <property type="term" value="F:zinc ion binding"/>
    <property type="evidence" value="ECO:0000250"/>
    <property type="project" value="FlyBase"/>
</dbReference>
<dbReference type="KEGG" id="dme:Dmel_CG4250"/>
<dbReference type="ExpressionAtlas" id="A0A0B4K8A8">
    <property type="expression patterns" value="baseline and differential"/>
</dbReference>
<proteinExistence type="inferred from homology"/>
<evidence type="ECO:0000256" key="5">
    <source>
        <dbReference type="ARBA" id="ARBA00022723"/>
    </source>
</evidence>
<protein>
    <submittedName>
        <fullName evidence="10">Uncharacterized protein, isoform B</fullName>
    </submittedName>
</protein>
<dbReference type="PANTHER" id="PTHR23292">
    <property type="entry name" value="LIPOPOLYSACCHARIDE-INDUCED TUMOR NECROSIS FACTOR-ALPHA FACTOR"/>
    <property type="match status" value="1"/>
</dbReference>
<feature type="region of interest" description="Disordered" evidence="8">
    <location>
        <begin position="1"/>
        <end position="24"/>
    </location>
</feature>
<dbReference type="Bgee" id="FBgn0034761">
    <property type="expression patterns" value="Expressed in hemocyte (sensu Nematoda and Protostomia) in haltere and 125 other cell types or tissues"/>
</dbReference>
<reference evidence="10 12" key="4">
    <citation type="journal article" date="2002" name="Genome Biol.">
        <title>The transposable elements of the Drosophila melanogaster euchromatin: a genomics perspective.</title>
        <authorList>
            <person name="Kaminker J.S."/>
            <person name="Bergman C.M."/>
            <person name="Kronmiller B."/>
            <person name="Carlson J."/>
            <person name="Svirskas R."/>
            <person name="Patel S."/>
            <person name="Frise E."/>
            <person name="Wheeler D.A."/>
            <person name="Lewis S.E."/>
            <person name="Rubin G.M."/>
            <person name="Ashburner M."/>
            <person name="Celniker S.E."/>
        </authorList>
    </citation>
    <scope>NUCLEOTIDE SEQUENCE [LARGE SCALE GENOMIC DNA]</scope>
    <source>
        <strain evidence="12">Berkeley</strain>
    </source>
</reference>
<sequence length="134" mass="14531">MEKNFQYENMQPQAPGFQAPPSYDSAPQQVYPQLHQGQGVILQGENTENYESIGNNAPPNVLGQCPSVATCPSCGVRRETKVEFEPSTKTHLLALLICMLGGICCCCIPYCTDSCQSAKHTCTSCGAYVGTYKN</sequence>
<dbReference type="GO" id="GO:0005765">
    <property type="term" value="C:lysosomal membrane"/>
    <property type="evidence" value="ECO:0007669"/>
    <property type="project" value="UniProtKB-SubCell"/>
</dbReference>
<keyword evidence="5" id="KW-0479">Metal-binding</keyword>
<dbReference type="RefSeq" id="NP_001246468.1">
    <property type="nucleotide sequence ID" value="NM_001259539.2"/>
</dbReference>
<reference evidence="10 12" key="6">
    <citation type="journal article" date="2005" name="PLoS Comput. Biol.">
        <title>Combined evidence annotation of transposable elements in genome sequences.</title>
        <authorList>
            <person name="Quesneville H."/>
            <person name="Bergman C.M."/>
            <person name="Andrieu O."/>
            <person name="Autard D."/>
            <person name="Nouaud D."/>
            <person name="Ashburner M."/>
            <person name="Anxolabehere D."/>
        </authorList>
    </citation>
    <scope>NUCLEOTIDE SEQUENCE [LARGE SCALE GENOMIC DNA]</scope>
    <source>
        <strain evidence="12">Berkeley</strain>
    </source>
</reference>
<reference evidence="10 12" key="11">
    <citation type="journal article" date="2015" name="Genome Res.">
        <title>The Release 6 reference sequence of the Drosophila melanogaster genome.</title>
        <authorList>
            <person name="Hoskins R.A."/>
            <person name="Carlson J.W."/>
            <person name="Wan K.H."/>
            <person name="Park S."/>
            <person name="Mendez I."/>
            <person name="Galle S.E."/>
            <person name="Booth B.W."/>
            <person name="Pfeiffer B.D."/>
            <person name="George R.A."/>
            <person name="Svirskas R."/>
            <person name="Krzywinski M."/>
            <person name="Schein J."/>
            <person name="Accardo M.C."/>
            <person name="Damia E."/>
            <person name="Messina G."/>
            <person name="Mendez-Lago M."/>
            <person name="de Pablos B."/>
            <person name="Demakova O.V."/>
            <person name="Andreyeva E.N."/>
            <person name="Boldyreva L.V."/>
            <person name="Marra M."/>
            <person name="Carvalho A.B."/>
            <person name="Dimitri P."/>
            <person name="Villasante A."/>
            <person name="Zhimulev I.F."/>
            <person name="Rubin G.M."/>
            <person name="Karpen G.H."/>
            <person name="Celniker S.E."/>
        </authorList>
    </citation>
    <scope>NUCLEOTIDE SEQUENCE [LARGE SCALE GENOMIC DNA]</scope>
    <source>
        <strain evidence="12">Berkeley</strain>
    </source>
</reference>
<dbReference type="DNASU" id="37599"/>
<reference evidence="10 12" key="2">
    <citation type="journal article" date="2002" name="Genome Biol.">
        <title>Finishing a whole-genome shotgun: release 3 of the Drosophila melanogaster euchromatic genome sequence.</title>
        <authorList>
            <person name="Celniker S.E."/>
            <person name="Wheeler D.A."/>
            <person name="Kronmiller B."/>
            <person name="Carlson J.W."/>
            <person name="Halpern A."/>
            <person name="Patel S."/>
            <person name="Adams M."/>
            <person name="Champe M."/>
            <person name="Dugan S.P."/>
            <person name="Frise E."/>
            <person name="Hodgson A."/>
            <person name="George R.A."/>
            <person name="Hoskins R.A."/>
            <person name="Laverty T."/>
            <person name="Muzny D.M."/>
            <person name="Nelson C.R."/>
            <person name="Pacleb J.M."/>
            <person name="Park S."/>
            <person name="Pfeiffer B.D."/>
            <person name="Richards S."/>
            <person name="Sodergren E.J."/>
            <person name="Svirskas R."/>
            <person name="Tabor P.E."/>
            <person name="Wan K."/>
            <person name="Stapleton M."/>
            <person name="Sutton G.G."/>
            <person name="Venter C."/>
            <person name="Weinstock G."/>
            <person name="Scherer S.E."/>
            <person name="Myers E.W."/>
            <person name="Gibbs R.A."/>
            <person name="Rubin G.M."/>
        </authorList>
    </citation>
    <scope>NUCLEOTIDE SEQUENCE [LARGE SCALE GENOMIC DNA]</scope>
    <source>
        <strain evidence="12">Berkeley</strain>
    </source>
</reference>
<feature type="compositionally biased region" description="Polar residues" evidence="8">
    <location>
        <begin position="1"/>
        <end position="12"/>
    </location>
</feature>
<dbReference type="PaxDb" id="7227-FBpp0301555"/>
<dbReference type="PANTHER" id="PTHR23292:SF14">
    <property type="entry name" value="FI16615P1-RELATED"/>
    <property type="match status" value="1"/>
</dbReference>
<evidence type="ECO:0000256" key="3">
    <source>
        <dbReference type="ARBA" id="ARBA00004630"/>
    </source>
</evidence>